<reference evidence="3" key="1">
    <citation type="journal article" date="2017" name="Genome Biol.">
        <title>Comparative genomics reveals high biological diversity and specific adaptations in the industrially and medically important fungal genus Aspergillus.</title>
        <authorList>
            <person name="de Vries R.P."/>
            <person name="Riley R."/>
            <person name="Wiebenga A."/>
            <person name="Aguilar-Osorio G."/>
            <person name="Amillis S."/>
            <person name="Uchima C.A."/>
            <person name="Anderluh G."/>
            <person name="Asadollahi M."/>
            <person name="Askin M."/>
            <person name="Barry K."/>
            <person name="Battaglia E."/>
            <person name="Bayram O."/>
            <person name="Benocci T."/>
            <person name="Braus-Stromeyer S.A."/>
            <person name="Caldana C."/>
            <person name="Canovas D."/>
            <person name="Cerqueira G.C."/>
            <person name="Chen F."/>
            <person name="Chen W."/>
            <person name="Choi C."/>
            <person name="Clum A."/>
            <person name="Dos Santos R.A."/>
            <person name="Damasio A.R."/>
            <person name="Diallinas G."/>
            <person name="Emri T."/>
            <person name="Fekete E."/>
            <person name="Flipphi M."/>
            <person name="Freyberg S."/>
            <person name="Gallo A."/>
            <person name="Gournas C."/>
            <person name="Habgood R."/>
            <person name="Hainaut M."/>
            <person name="Harispe M.L."/>
            <person name="Henrissat B."/>
            <person name="Hilden K.S."/>
            <person name="Hope R."/>
            <person name="Hossain A."/>
            <person name="Karabika E."/>
            <person name="Karaffa L."/>
            <person name="Karanyi Z."/>
            <person name="Krasevec N."/>
            <person name="Kuo A."/>
            <person name="Kusch H."/>
            <person name="LaButti K."/>
            <person name="Lagendijk E.L."/>
            <person name="Lapidus A."/>
            <person name="Levasseur A."/>
            <person name="Lindquist E."/>
            <person name="Lipzen A."/>
            <person name="Logrieco A.F."/>
            <person name="MacCabe A."/>
            <person name="Maekelae M.R."/>
            <person name="Malavazi I."/>
            <person name="Melin P."/>
            <person name="Meyer V."/>
            <person name="Mielnichuk N."/>
            <person name="Miskei M."/>
            <person name="Molnar A.P."/>
            <person name="Mule G."/>
            <person name="Ngan C.Y."/>
            <person name="Orejas M."/>
            <person name="Orosz E."/>
            <person name="Ouedraogo J.P."/>
            <person name="Overkamp K.M."/>
            <person name="Park H.-S."/>
            <person name="Perrone G."/>
            <person name="Piumi F."/>
            <person name="Punt P.J."/>
            <person name="Ram A.F."/>
            <person name="Ramon A."/>
            <person name="Rauscher S."/>
            <person name="Record E."/>
            <person name="Riano-Pachon D.M."/>
            <person name="Robert V."/>
            <person name="Roehrig J."/>
            <person name="Ruller R."/>
            <person name="Salamov A."/>
            <person name="Salih N.S."/>
            <person name="Samson R.A."/>
            <person name="Sandor E."/>
            <person name="Sanguinetti M."/>
            <person name="Schuetze T."/>
            <person name="Sepcic K."/>
            <person name="Shelest E."/>
            <person name="Sherlock G."/>
            <person name="Sophianopoulou V."/>
            <person name="Squina F.M."/>
            <person name="Sun H."/>
            <person name="Susca A."/>
            <person name="Todd R.B."/>
            <person name="Tsang A."/>
            <person name="Unkles S.E."/>
            <person name="van de Wiele N."/>
            <person name="van Rossen-Uffink D."/>
            <person name="Oliveira J.V."/>
            <person name="Vesth T.C."/>
            <person name="Visser J."/>
            <person name="Yu J.-H."/>
            <person name="Zhou M."/>
            <person name="Andersen M.R."/>
            <person name="Archer D.B."/>
            <person name="Baker S.E."/>
            <person name="Benoit I."/>
            <person name="Brakhage A.A."/>
            <person name="Braus G.H."/>
            <person name="Fischer R."/>
            <person name="Frisvad J.C."/>
            <person name="Goldman G.H."/>
            <person name="Houbraken J."/>
            <person name="Oakley B."/>
            <person name="Pocsi I."/>
            <person name="Scazzocchio C."/>
            <person name="Seiboth B."/>
            <person name="vanKuyk P.A."/>
            <person name="Wortman J."/>
            <person name="Dyer P.S."/>
            <person name="Grigoriev I.V."/>
        </authorList>
    </citation>
    <scope>NUCLEOTIDE SEQUENCE [LARGE SCALE GENOMIC DNA]</scope>
    <source>
        <strain evidence="3">CBS 106.47</strain>
    </source>
</reference>
<evidence type="ECO:0000313" key="2">
    <source>
        <dbReference type="EMBL" id="OJZ89836.1"/>
    </source>
</evidence>
<gene>
    <name evidence="2" type="ORF">ASPFODRAFT_58492</name>
</gene>
<protein>
    <submittedName>
        <fullName evidence="2">Uncharacterized protein</fullName>
    </submittedName>
</protein>
<sequence>MAFVQPQEKVILGTMPGLKPKTEIKLRVNRLTDSQKLATTDKVRRWLTTILPAICGFCIGMHDPQRFQDPESQISGSARLSDVDRTVTPDPMSVSVCEMDVPIGLLKGGALGRESSIKTNYDLLRQAEGWSRKALLSNQNQSTAGWDSCRETPGERSPVEHRNRRLPNTLFRITHHGRDGVGNVPESKRQNPTGGKGKGAPS</sequence>
<dbReference type="AlphaFoldDB" id="A0A1M3TT15"/>
<dbReference type="VEuPathDB" id="FungiDB:ASPFODRAFT_58492"/>
<feature type="region of interest" description="Disordered" evidence="1">
    <location>
        <begin position="141"/>
        <end position="202"/>
    </location>
</feature>
<evidence type="ECO:0000313" key="3">
    <source>
        <dbReference type="Proteomes" id="UP000184063"/>
    </source>
</evidence>
<accession>A0A1M3TT15</accession>
<feature type="compositionally biased region" description="Basic and acidic residues" evidence="1">
    <location>
        <begin position="148"/>
        <end position="161"/>
    </location>
</feature>
<name>A0A1M3TT15_ASPLC</name>
<evidence type="ECO:0000256" key="1">
    <source>
        <dbReference type="SAM" id="MobiDB-lite"/>
    </source>
</evidence>
<proteinExistence type="predicted"/>
<dbReference type="EMBL" id="KV878238">
    <property type="protein sequence ID" value="OJZ89836.1"/>
    <property type="molecule type" value="Genomic_DNA"/>
</dbReference>
<organism evidence="2 3">
    <name type="scientific">Aspergillus luchuensis (strain CBS 106.47)</name>
    <dbReference type="NCBI Taxonomy" id="1137211"/>
    <lineage>
        <taxon>Eukaryota</taxon>
        <taxon>Fungi</taxon>
        <taxon>Dikarya</taxon>
        <taxon>Ascomycota</taxon>
        <taxon>Pezizomycotina</taxon>
        <taxon>Eurotiomycetes</taxon>
        <taxon>Eurotiomycetidae</taxon>
        <taxon>Eurotiales</taxon>
        <taxon>Aspergillaceae</taxon>
        <taxon>Aspergillus</taxon>
        <taxon>Aspergillus subgen. Circumdati</taxon>
    </lineage>
</organism>
<dbReference type="Proteomes" id="UP000184063">
    <property type="component" value="Unassembled WGS sequence"/>
</dbReference>